<dbReference type="CDD" id="cd00085">
    <property type="entry name" value="HNHc"/>
    <property type="match status" value="1"/>
</dbReference>
<evidence type="ECO:0000259" key="1">
    <source>
        <dbReference type="Pfam" id="PF01844"/>
    </source>
</evidence>
<dbReference type="Pfam" id="PF01844">
    <property type="entry name" value="HNH"/>
    <property type="match status" value="1"/>
</dbReference>
<keyword evidence="3" id="KW-0255">Endonuclease</keyword>
<gene>
    <name evidence="3" type="ORF">J1836_018910</name>
    <name evidence="2" type="ORF">J1836_02155</name>
</gene>
<evidence type="ECO:0000313" key="3">
    <source>
        <dbReference type="EMBL" id="QTX10607.1"/>
    </source>
</evidence>
<dbReference type="GO" id="GO:0004519">
    <property type="term" value="F:endonuclease activity"/>
    <property type="evidence" value="ECO:0007669"/>
    <property type="project" value="UniProtKB-KW"/>
</dbReference>
<evidence type="ECO:0000313" key="2">
    <source>
        <dbReference type="EMBL" id="MBO0611734.1"/>
    </source>
</evidence>
<geneLocation type="plasmid" evidence="2">
    <name>pTfr446</name>
</geneLocation>
<feature type="domain" description="HNH" evidence="1">
    <location>
        <begin position="20"/>
        <end position="65"/>
    </location>
</feature>
<organism evidence="3">
    <name type="scientific">Thiothrix fructosivorans</name>
    <dbReference type="NCBI Taxonomy" id="111770"/>
    <lineage>
        <taxon>Bacteria</taxon>
        <taxon>Pseudomonadati</taxon>
        <taxon>Pseudomonadota</taxon>
        <taxon>Gammaproteobacteria</taxon>
        <taxon>Thiotrichales</taxon>
        <taxon>Thiotrichaceae</taxon>
        <taxon>Thiothrix</taxon>
    </lineage>
</organism>
<dbReference type="EMBL" id="JAFMPM010000005">
    <property type="protein sequence ID" value="MBO0611734.1"/>
    <property type="molecule type" value="Genomic_DNA"/>
</dbReference>
<keyword evidence="4" id="KW-1185">Reference proteome</keyword>
<dbReference type="GO" id="GO:0003676">
    <property type="term" value="F:nucleic acid binding"/>
    <property type="evidence" value="ECO:0007669"/>
    <property type="project" value="InterPro"/>
</dbReference>
<accession>A0A8B0SLK8</accession>
<dbReference type="PANTHER" id="PTHR33877">
    <property type="entry name" value="SLL1193 PROTEIN"/>
    <property type="match status" value="1"/>
</dbReference>
<dbReference type="EMBL" id="CP072748">
    <property type="protein sequence ID" value="QTX10607.1"/>
    <property type="molecule type" value="Genomic_DNA"/>
</dbReference>
<name>A0A8B0SLK8_9GAMM</name>
<keyword evidence="2" id="KW-0614">Plasmid</keyword>
<reference evidence="3" key="2">
    <citation type="submission" date="2021-04" db="EMBL/GenBank/DDBJ databases">
        <title>Complete Genome and methylome analysis of Thiothrix fructosivorans ATCC 49748.</title>
        <authorList>
            <person name="Fomenkov A."/>
            <person name="Sun L."/>
            <person name="Vincze T."/>
            <person name="Grabovich M.Y."/>
            <person name="Roberts R.J."/>
        </authorList>
    </citation>
    <scope>NUCLEOTIDE SEQUENCE</scope>
    <source>
        <strain evidence="3">ATCC 49748</strain>
    </source>
</reference>
<dbReference type="PANTHER" id="PTHR33877:SF1">
    <property type="entry name" value="TYPE IV METHYL-DIRECTED RESTRICTION ENZYME ECOKMCRA"/>
    <property type="match status" value="1"/>
</dbReference>
<dbReference type="GO" id="GO:0008270">
    <property type="term" value="F:zinc ion binding"/>
    <property type="evidence" value="ECO:0007669"/>
    <property type="project" value="InterPro"/>
</dbReference>
<dbReference type="InterPro" id="IPR003615">
    <property type="entry name" value="HNH_nuc"/>
</dbReference>
<evidence type="ECO:0000313" key="4">
    <source>
        <dbReference type="Proteomes" id="UP000664466"/>
    </source>
</evidence>
<dbReference type="AlphaFoldDB" id="A0A8B0SLK8"/>
<sequence length="139" mass="15397">MSAISQATRKRLAQQALFRCGYCLTQELVSGVPLTIEHLLPRAKGGGNEEENLWLSCRLCNEAKGILTDAVDPETGEPAPLFNPRRQHWGEHFIWSDDGTNVTGLTPTGRATVSALSLNTEFRVCTRALWVEVGWHPPE</sequence>
<protein>
    <submittedName>
        <fullName evidence="3">HNH endonuclease</fullName>
    </submittedName>
</protein>
<dbReference type="RefSeq" id="WP_207249251.1">
    <property type="nucleotide sequence ID" value="NZ_JAFMPM010000005.1"/>
</dbReference>
<dbReference type="InterPro" id="IPR002711">
    <property type="entry name" value="HNH"/>
</dbReference>
<dbReference type="Proteomes" id="UP000664466">
    <property type="component" value="Unassembled WGS sequence"/>
</dbReference>
<dbReference type="InterPro" id="IPR052892">
    <property type="entry name" value="NA-targeting_endonuclease"/>
</dbReference>
<keyword evidence="3" id="KW-0378">Hydrolase</keyword>
<reference evidence="2 4" key="1">
    <citation type="submission" date="2021-03" db="EMBL/GenBank/DDBJ databases">
        <title>Draft genome and methylome analysis of Thiotrix fructosivoruns ATCC 49748.</title>
        <authorList>
            <person name="Fomenkov A."/>
            <person name="Grabovich M.Y."/>
            <person name="Roberts R.J."/>
        </authorList>
    </citation>
    <scope>NUCLEOTIDE SEQUENCE [LARGE SCALE GENOMIC DNA]</scope>
    <source>
        <strain evidence="2 4">ATCC 49748</strain>
        <plasmid evidence="2">pTfr446</plasmid>
    </source>
</reference>
<keyword evidence="3" id="KW-0540">Nuclease</keyword>
<proteinExistence type="predicted"/>
<dbReference type="Gene3D" id="1.10.30.50">
    <property type="match status" value="1"/>
</dbReference>